<organism evidence="1 2">
    <name type="scientific">Trichonephila inaurata madagascariensis</name>
    <dbReference type="NCBI Taxonomy" id="2747483"/>
    <lineage>
        <taxon>Eukaryota</taxon>
        <taxon>Metazoa</taxon>
        <taxon>Ecdysozoa</taxon>
        <taxon>Arthropoda</taxon>
        <taxon>Chelicerata</taxon>
        <taxon>Arachnida</taxon>
        <taxon>Araneae</taxon>
        <taxon>Araneomorphae</taxon>
        <taxon>Entelegynae</taxon>
        <taxon>Araneoidea</taxon>
        <taxon>Nephilidae</taxon>
        <taxon>Trichonephila</taxon>
        <taxon>Trichonephila inaurata</taxon>
    </lineage>
</organism>
<gene>
    <name evidence="1" type="ORF">TNIN_495311</name>
</gene>
<proteinExistence type="predicted"/>
<name>A0A8X6IHM5_9ARAC</name>
<reference evidence="1" key="1">
    <citation type="submission" date="2020-08" db="EMBL/GenBank/DDBJ databases">
        <title>Multicomponent nature underlies the extraordinary mechanical properties of spider dragline silk.</title>
        <authorList>
            <person name="Kono N."/>
            <person name="Nakamura H."/>
            <person name="Mori M."/>
            <person name="Yoshida Y."/>
            <person name="Ohtoshi R."/>
            <person name="Malay A.D."/>
            <person name="Moran D.A.P."/>
            <person name="Tomita M."/>
            <person name="Numata K."/>
            <person name="Arakawa K."/>
        </authorList>
    </citation>
    <scope>NUCLEOTIDE SEQUENCE</scope>
</reference>
<dbReference type="AlphaFoldDB" id="A0A8X6IHM5"/>
<evidence type="ECO:0000313" key="1">
    <source>
        <dbReference type="EMBL" id="GFS45456.1"/>
    </source>
</evidence>
<comment type="caution">
    <text evidence="1">The sequence shown here is derived from an EMBL/GenBank/DDBJ whole genome shotgun (WGS) entry which is preliminary data.</text>
</comment>
<protein>
    <submittedName>
        <fullName evidence="1">Uncharacterized protein</fullName>
    </submittedName>
</protein>
<sequence length="57" mass="6119">GRTEEAAMESAVDANIDRRGTGWVNLGSVRGSPNGRTKFEPGTTETTVIKGTKQVKR</sequence>
<dbReference type="Proteomes" id="UP000886998">
    <property type="component" value="Unassembled WGS sequence"/>
</dbReference>
<dbReference type="EMBL" id="BMAV01025866">
    <property type="protein sequence ID" value="GFS45456.1"/>
    <property type="molecule type" value="Genomic_DNA"/>
</dbReference>
<feature type="non-terminal residue" evidence="1">
    <location>
        <position position="1"/>
    </location>
</feature>
<evidence type="ECO:0000313" key="2">
    <source>
        <dbReference type="Proteomes" id="UP000886998"/>
    </source>
</evidence>
<keyword evidence="2" id="KW-1185">Reference proteome</keyword>
<accession>A0A8X6IHM5</accession>